<sequence length="77" mass="8728">MLQPQPQSTSTSAAQPSSSRLPEPVMHKNRLQEYTQRSGIQMPIYQTRNEGMQHAPKFRSIVEVDGCLYTSPNTFFA</sequence>
<dbReference type="SUPFAM" id="SSF54768">
    <property type="entry name" value="dsRNA-binding domain-like"/>
    <property type="match status" value="1"/>
</dbReference>
<dbReference type="GO" id="GO:0003723">
    <property type="term" value="F:RNA binding"/>
    <property type="evidence" value="ECO:0007669"/>
    <property type="project" value="UniProtKB-KW"/>
</dbReference>
<dbReference type="PANTHER" id="PTHR46031:SF37">
    <property type="entry name" value="DRBM DOMAIN-CONTAINING PROTEIN"/>
    <property type="match status" value="1"/>
</dbReference>
<reference evidence="5" key="1">
    <citation type="submission" date="2020-03" db="EMBL/GenBank/DDBJ databases">
        <title>Castanea mollissima Vanexum genome sequencing.</title>
        <authorList>
            <person name="Staton M."/>
        </authorList>
    </citation>
    <scope>NUCLEOTIDE SEQUENCE</scope>
    <source>
        <tissue evidence="5">Leaf</tissue>
    </source>
</reference>
<keyword evidence="1" id="KW-0677">Repeat</keyword>
<protein>
    <recommendedName>
        <fullName evidence="4">DRBM domain-containing protein</fullName>
    </recommendedName>
</protein>
<dbReference type="Gene3D" id="3.30.160.20">
    <property type="match status" value="1"/>
</dbReference>
<dbReference type="PANTHER" id="PTHR46031">
    <property type="match status" value="1"/>
</dbReference>
<accession>A0A8J4RJ81</accession>
<evidence type="ECO:0000256" key="1">
    <source>
        <dbReference type="ARBA" id="ARBA00022737"/>
    </source>
</evidence>
<comment type="caution">
    <text evidence="5">The sequence shown here is derived from an EMBL/GenBank/DDBJ whole genome shotgun (WGS) entry which is preliminary data.</text>
</comment>
<dbReference type="Proteomes" id="UP000737018">
    <property type="component" value="Unassembled WGS sequence"/>
</dbReference>
<gene>
    <name evidence="5" type="ORF">CMV_007532</name>
</gene>
<dbReference type="OrthoDB" id="5988181at2759"/>
<dbReference type="Pfam" id="PF00035">
    <property type="entry name" value="dsrm"/>
    <property type="match status" value="1"/>
</dbReference>
<feature type="compositionally biased region" description="Low complexity" evidence="3">
    <location>
        <begin position="1"/>
        <end position="19"/>
    </location>
</feature>
<dbReference type="InterPro" id="IPR014720">
    <property type="entry name" value="dsRBD_dom"/>
</dbReference>
<feature type="region of interest" description="Disordered" evidence="3">
    <location>
        <begin position="1"/>
        <end position="25"/>
    </location>
</feature>
<evidence type="ECO:0000313" key="6">
    <source>
        <dbReference type="Proteomes" id="UP000737018"/>
    </source>
</evidence>
<proteinExistence type="predicted"/>
<keyword evidence="6" id="KW-1185">Reference proteome</keyword>
<evidence type="ECO:0000256" key="3">
    <source>
        <dbReference type="SAM" id="MobiDB-lite"/>
    </source>
</evidence>
<keyword evidence="2" id="KW-0694">RNA-binding</keyword>
<feature type="domain" description="DRBM" evidence="4">
    <location>
        <begin position="28"/>
        <end position="70"/>
    </location>
</feature>
<evidence type="ECO:0000313" key="5">
    <source>
        <dbReference type="EMBL" id="KAF3968598.1"/>
    </source>
</evidence>
<dbReference type="AlphaFoldDB" id="A0A8J4RJ81"/>
<evidence type="ECO:0000256" key="2">
    <source>
        <dbReference type="ARBA" id="ARBA00022884"/>
    </source>
</evidence>
<dbReference type="EMBL" id="JRKL02000749">
    <property type="protein sequence ID" value="KAF3968598.1"/>
    <property type="molecule type" value="Genomic_DNA"/>
</dbReference>
<name>A0A8J4RJ81_9ROSI</name>
<organism evidence="5 6">
    <name type="scientific">Castanea mollissima</name>
    <name type="common">Chinese chestnut</name>
    <dbReference type="NCBI Taxonomy" id="60419"/>
    <lineage>
        <taxon>Eukaryota</taxon>
        <taxon>Viridiplantae</taxon>
        <taxon>Streptophyta</taxon>
        <taxon>Embryophyta</taxon>
        <taxon>Tracheophyta</taxon>
        <taxon>Spermatophyta</taxon>
        <taxon>Magnoliopsida</taxon>
        <taxon>eudicotyledons</taxon>
        <taxon>Gunneridae</taxon>
        <taxon>Pentapetalae</taxon>
        <taxon>rosids</taxon>
        <taxon>fabids</taxon>
        <taxon>Fagales</taxon>
        <taxon>Fagaceae</taxon>
        <taxon>Castanea</taxon>
    </lineage>
</organism>
<evidence type="ECO:0000259" key="4">
    <source>
        <dbReference type="Pfam" id="PF00035"/>
    </source>
</evidence>